<protein>
    <submittedName>
        <fullName evidence="3">Metallo-hydrolase/oxidoreductase</fullName>
    </submittedName>
</protein>
<feature type="domain" description="Metallo-beta-lactamase" evidence="2">
    <location>
        <begin position="54"/>
        <end position="247"/>
    </location>
</feature>
<dbReference type="OrthoDB" id="536211at2759"/>
<dbReference type="Pfam" id="PF00753">
    <property type="entry name" value="Lactamase_B"/>
    <property type="match status" value="1"/>
</dbReference>
<keyword evidence="3" id="KW-0378">Hydrolase</keyword>
<dbReference type="SUPFAM" id="SSF56281">
    <property type="entry name" value="Metallo-hydrolase/oxidoreductase"/>
    <property type="match status" value="1"/>
</dbReference>
<dbReference type="GO" id="GO:0016787">
    <property type="term" value="F:hydrolase activity"/>
    <property type="evidence" value="ECO:0007669"/>
    <property type="project" value="UniProtKB-KW"/>
</dbReference>
<dbReference type="CDD" id="cd07739">
    <property type="entry name" value="metallo-hydrolase-like_MBL-fold"/>
    <property type="match status" value="1"/>
</dbReference>
<dbReference type="EMBL" id="ML977586">
    <property type="protein sequence ID" value="KAF2000820.1"/>
    <property type="molecule type" value="Genomic_DNA"/>
</dbReference>
<dbReference type="InterPro" id="IPR036866">
    <property type="entry name" value="RibonucZ/Hydroxyglut_hydro"/>
</dbReference>
<feature type="signal peptide" evidence="1">
    <location>
        <begin position="1"/>
        <end position="16"/>
    </location>
</feature>
<proteinExistence type="predicted"/>
<keyword evidence="4" id="KW-1185">Reference proteome</keyword>
<evidence type="ECO:0000256" key="1">
    <source>
        <dbReference type="SAM" id="SignalP"/>
    </source>
</evidence>
<dbReference type="SMART" id="SM00849">
    <property type="entry name" value="Lactamase_B"/>
    <property type="match status" value="1"/>
</dbReference>
<evidence type="ECO:0000313" key="3">
    <source>
        <dbReference type="EMBL" id="KAF2000820.1"/>
    </source>
</evidence>
<keyword evidence="1" id="KW-0732">Signal</keyword>
<accession>A0A6A5WFZ3</accession>
<feature type="chain" id="PRO_5025379809" evidence="1">
    <location>
        <begin position="17"/>
        <end position="312"/>
    </location>
</feature>
<sequence length="312" mass="34574">MYISHFIPLLASLALAAPYPEHSTKPLPALTWDVYLSPAIPVITTPDQNYSFSQAAITLLSGQHSAILIDCPPTYKTTELLGNWIESKLQGKKLTHVYITHGHGDHFFGVSLLQKRFPGLQVIATPEVIAHVADQTIHSGTLPNEFWTGLMPGQIPPQTQKWTPLPKNNVIDLEGHELKAINVGHTDTYNSTILHVPSLSLVIAGDVVYGSYYQYLVEAHTPALRAEWIRALRKVEALKPEFVVPSHMQEWDGYSPEHIGRTKEYLNAWGAEIKDVELGKNGGSAEMKERVEGAFPERKGDFILNVAAQAAF</sequence>
<dbReference type="InterPro" id="IPR050855">
    <property type="entry name" value="NDM-1-like"/>
</dbReference>
<organism evidence="3 4">
    <name type="scientific">Amniculicola lignicola CBS 123094</name>
    <dbReference type="NCBI Taxonomy" id="1392246"/>
    <lineage>
        <taxon>Eukaryota</taxon>
        <taxon>Fungi</taxon>
        <taxon>Dikarya</taxon>
        <taxon>Ascomycota</taxon>
        <taxon>Pezizomycotina</taxon>
        <taxon>Dothideomycetes</taxon>
        <taxon>Pleosporomycetidae</taxon>
        <taxon>Pleosporales</taxon>
        <taxon>Amniculicolaceae</taxon>
        <taxon>Amniculicola</taxon>
    </lineage>
</organism>
<dbReference type="Proteomes" id="UP000799779">
    <property type="component" value="Unassembled WGS sequence"/>
</dbReference>
<name>A0A6A5WFZ3_9PLEO</name>
<dbReference type="InterPro" id="IPR001279">
    <property type="entry name" value="Metallo-B-lactamas"/>
</dbReference>
<reference evidence="3" key="1">
    <citation type="journal article" date="2020" name="Stud. Mycol.">
        <title>101 Dothideomycetes genomes: a test case for predicting lifestyles and emergence of pathogens.</title>
        <authorList>
            <person name="Haridas S."/>
            <person name="Albert R."/>
            <person name="Binder M."/>
            <person name="Bloem J."/>
            <person name="Labutti K."/>
            <person name="Salamov A."/>
            <person name="Andreopoulos B."/>
            <person name="Baker S."/>
            <person name="Barry K."/>
            <person name="Bills G."/>
            <person name="Bluhm B."/>
            <person name="Cannon C."/>
            <person name="Castanera R."/>
            <person name="Culley D."/>
            <person name="Daum C."/>
            <person name="Ezra D."/>
            <person name="Gonzalez J."/>
            <person name="Henrissat B."/>
            <person name="Kuo A."/>
            <person name="Liang C."/>
            <person name="Lipzen A."/>
            <person name="Lutzoni F."/>
            <person name="Magnuson J."/>
            <person name="Mondo S."/>
            <person name="Nolan M."/>
            <person name="Ohm R."/>
            <person name="Pangilinan J."/>
            <person name="Park H.-J."/>
            <person name="Ramirez L."/>
            <person name="Alfaro M."/>
            <person name="Sun H."/>
            <person name="Tritt A."/>
            <person name="Yoshinaga Y."/>
            <person name="Zwiers L.-H."/>
            <person name="Turgeon B."/>
            <person name="Goodwin S."/>
            <person name="Spatafora J."/>
            <person name="Crous P."/>
            <person name="Grigoriev I."/>
        </authorList>
    </citation>
    <scope>NUCLEOTIDE SEQUENCE</scope>
    <source>
        <strain evidence="3">CBS 123094</strain>
    </source>
</reference>
<dbReference type="PANTHER" id="PTHR42951:SF14">
    <property type="entry name" value="METALLO-BETA-LACTAMASE SUPERFAMILY PROTEIN"/>
    <property type="match status" value="1"/>
</dbReference>
<dbReference type="AlphaFoldDB" id="A0A6A5WFZ3"/>
<dbReference type="PANTHER" id="PTHR42951">
    <property type="entry name" value="METALLO-BETA-LACTAMASE DOMAIN-CONTAINING"/>
    <property type="match status" value="1"/>
</dbReference>
<dbReference type="Gene3D" id="3.60.15.10">
    <property type="entry name" value="Ribonuclease Z/Hydroxyacylglutathione hydrolase-like"/>
    <property type="match status" value="1"/>
</dbReference>
<evidence type="ECO:0000313" key="4">
    <source>
        <dbReference type="Proteomes" id="UP000799779"/>
    </source>
</evidence>
<evidence type="ECO:0000259" key="2">
    <source>
        <dbReference type="SMART" id="SM00849"/>
    </source>
</evidence>
<gene>
    <name evidence="3" type="ORF">P154DRAFT_597931</name>
</gene>